<dbReference type="SUPFAM" id="SSF56601">
    <property type="entry name" value="beta-lactamase/transpeptidase-like"/>
    <property type="match status" value="1"/>
</dbReference>
<accession>A0A3M2R3C7</accession>
<evidence type="ECO:0000313" key="3">
    <source>
        <dbReference type="EMBL" id="RMI99773.1"/>
    </source>
</evidence>
<dbReference type="Proteomes" id="UP000277212">
    <property type="component" value="Unassembled WGS sequence"/>
</dbReference>
<dbReference type="InterPro" id="IPR012338">
    <property type="entry name" value="Beta-lactam/transpept-like"/>
</dbReference>
<dbReference type="EMBL" id="NKUJ01000718">
    <property type="protein sequence ID" value="RMI99773.1"/>
    <property type="molecule type" value="Genomic_DNA"/>
</dbReference>
<sequence>MKAPSTAVFASLSSTITEICRLSGIPGVAIGVIDNGEIIHQASYGFCDVEKQIPCDSDTTFVLGSLTKAFTSTLLAQLVQDGRLNWTDPLSQILPEFQRDPQDLSSHTTIGDLLCHHTGLSAFDSLWLGSDNVPLLNRSDAIQILNYVPQQEPFRGSFIYNNFAYEVLGHVIEKISGMTYSSFLQERLLRPLGMKKTYYTDPAKQIENEAKPYFALSDATPFRIPPALHGDGVLMGPAGGVRSCVSDLLIFYDALLGAAAEEIELGAGEKHSPKEHPVSFSELPTMWTGWNILPMPLIREHSYGYGWLRSQLPTVLAPSRGDPKLNPLVGLGAPSRLAIWHSGDIPGYQTHATLFPETKQAVVVLTNSLSLNDGSRYINDLIIKALLDNLDNAHDYAELAKKSADLALTRVGSIHKRLIDGQTRSKPCRPLDSYVGRYFNAVKNFFIDIGLNEEGNLYLSFMGRKRDTFELTTYQDDRFFWFLTHDEAAKLARYDGYGEDFYILNFRSSNRDKDVIDTLWWRHEPSLPDLGELFERQPAPDNLTAGKVPSEL</sequence>
<feature type="domain" description="Beta-lactamase-related" evidence="2">
    <location>
        <begin position="24"/>
        <end position="385"/>
    </location>
</feature>
<dbReference type="InterPro" id="IPR050491">
    <property type="entry name" value="AmpC-like"/>
</dbReference>
<reference evidence="3 4" key="1">
    <citation type="submission" date="2017-06" db="EMBL/GenBank/DDBJ databases">
        <title>Comparative genomic analysis of Ambrosia Fusariam Clade fungi.</title>
        <authorList>
            <person name="Stajich J.E."/>
            <person name="Carrillo J."/>
            <person name="Kijimoto T."/>
            <person name="Eskalen A."/>
            <person name="O'Donnell K."/>
            <person name="Kasson M."/>
        </authorList>
    </citation>
    <scope>NUCLEOTIDE SEQUENCE [LARGE SCALE GENOMIC DNA]</scope>
    <source>
        <strain evidence="3">UCR3666</strain>
    </source>
</reference>
<dbReference type="AlphaFoldDB" id="A0A3M2R3C7"/>
<dbReference type="Gene3D" id="3.40.710.10">
    <property type="entry name" value="DD-peptidase/beta-lactamase superfamily"/>
    <property type="match status" value="1"/>
</dbReference>
<dbReference type="InterPro" id="IPR001466">
    <property type="entry name" value="Beta-lactam-related"/>
</dbReference>
<evidence type="ECO:0000259" key="2">
    <source>
        <dbReference type="Pfam" id="PF00144"/>
    </source>
</evidence>
<name>A0A3M2R3C7_9HYPO</name>
<dbReference type="PANTHER" id="PTHR46825">
    <property type="entry name" value="D-ALANYL-D-ALANINE-CARBOXYPEPTIDASE/ENDOPEPTIDASE AMPH"/>
    <property type="match status" value="1"/>
</dbReference>
<dbReference type="Pfam" id="PF00144">
    <property type="entry name" value="Beta-lactamase"/>
    <property type="match status" value="1"/>
</dbReference>
<comment type="similarity">
    <text evidence="1">Belongs to the peptidase S12 family.</text>
</comment>
<dbReference type="OrthoDB" id="10250282at2759"/>
<evidence type="ECO:0000313" key="4">
    <source>
        <dbReference type="Proteomes" id="UP000277212"/>
    </source>
</evidence>
<evidence type="ECO:0000256" key="1">
    <source>
        <dbReference type="ARBA" id="ARBA00038215"/>
    </source>
</evidence>
<dbReference type="Gene3D" id="2.40.128.600">
    <property type="match status" value="1"/>
</dbReference>
<proteinExistence type="inferred from homology"/>
<comment type="caution">
    <text evidence="3">The sequence shown here is derived from an EMBL/GenBank/DDBJ whole genome shotgun (WGS) entry which is preliminary data.</text>
</comment>
<dbReference type="PANTHER" id="PTHR46825:SF9">
    <property type="entry name" value="BETA-LACTAMASE-RELATED DOMAIN-CONTAINING PROTEIN"/>
    <property type="match status" value="1"/>
</dbReference>
<protein>
    <recommendedName>
        <fullName evidence="2">Beta-lactamase-related domain-containing protein</fullName>
    </recommendedName>
</protein>
<gene>
    <name evidence="3" type="ORF">CDV36_015966</name>
</gene>
<organism evidence="3 4">
    <name type="scientific">Fusarium kuroshium</name>
    <dbReference type="NCBI Taxonomy" id="2010991"/>
    <lineage>
        <taxon>Eukaryota</taxon>
        <taxon>Fungi</taxon>
        <taxon>Dikarya</taxon>
        <taxon>Ascomycota</taxon>
        <taxon>Pezizomycotina</taxon>
        <taxon>Sordariomycetes</taxon>
        <taxon>Hypocreomycetidae</taxon>
        <taxon>Hypocreales</taxon>
        <taxon>Nectriaceae</taxon>
        <taxon>Fusarium</taxon>
        <taxon>Fusarium solani species complex</taxon>
    </lineage>
</organism>
<keyword evidence="4" id="KW-1185">Reference proteome</keyword>
<dbReference type="STRING" id="2010991.A0A3M2R3C7"/>